<protein>
    <recommendedName>
        <fullName evidence="1">HNH nuclease domain-containing protein</fullName>
    </recommendedName>
</protein>
<proteinExistence type="predicted"/>
<organism evidence="2">
    <name type="scientific">marine sediment metagenome</name>
    <dbReference type="NCBI Taxonomy" id="412755"/>
    <lineage>
        <taxon>unclassified sequences</taxon>
        <taxon>metagenomes</taxon>
        <taxon>ecological metagenomes</taxon>
    </lineage>
</organism>
<dbReference type="SMART" id="SM00507">
    <property type="entry name" value="HNHc"/>
    <property type="match status" value="1"/>
</dbReference>
<feature type="domain" description="HNH nuclease" evidence="1">
    <location>
        <begin position="12"/>
        <end position="75"/>
    </location>
</feature>
<evidence type="ECO:0000313" key="2">
    <source>
        <dbReference type="EMBL" id="GAG13619.1"/>
    </source>
</evidence>
<dbReference type="InterPro" id="IPR002711">
    <property type="entry name" value="HNH"/>
</dbReference>
<dbReference type="InterPro" id="IPR003615">
    <property type="entry name" value="HNH_nuc"/>
</dbReference>
<dbReference type="Gene3D" id="1.10.30.50">
    <property type="match status" value="1"/>
</dbReference>
<dbReference type="AlphaFoldDB" id="X0V5Z8"/>
<dbReference type="GO" id="GO:0008270">
    <property type="term" value="F:zinc ion binding"/>
    <property type="evidence" value="ECO:0007669"/>
    <property type="project" value="InterPro"/>
</dbReference>
<dbReference type="GO" id="GO:0004519">
    <property type="term" value="F:endonuclease activity"/>
    <property type="evidence" value="ECO:0007669"/>
    <property type="project" value="InterPro"/>
</dbReference>
<comment type="caution">
    <text evidence="2">The sequence shown here is derived from an EMBL/GenBank/DDBJ whole genome shotgun (WGS) entry which is preliminary data.</text>
</comment>
<gene>
    <name evidence="2" type="ORF">S01H1_33922</name>
</gene>
<accession>X0V5Z8</accession>
<dbReference type="EMBL" id="BARS01021089">
    <property type="protein sequence ID" value="GAG13619.1"/>
    <property type="molecule type" value="Genomic_DNA"/>
</dbReference>
<reference evidence="2" key="1">
    <citation type="journal article" date="2014" name="Front. Microbiol.">
        <title>High frequency of phylogenetically diverse reductive dehalogenase-homologous genes in deep subseafloor sedimentary metagenomes.</title>
        <authorList>
            <person name="Kawai M."/>
            <person name="Futagami T."/>
            <person name="Toyoda A."/>
            <person name="Takaki Y."/>
            <person name="Nishi S."/>
            <person name="Hori S."/>
            <person name="Arai W."/>
            <person name="Tsubouchi T."/>
            <person name="Morono Y."/>
            <person name="Uchiyama I."/>
            <person name="Ito T."/>
            <person name="Fujiyama A."/>
            <person name="Inagaki F."/>
            <person name="Takami H."/>
        </authorList>
    </citation>
    <scope>NUCLEOTIDE SEQUENCE</scope>
    <source>
        <strain evidence="2">Expedition CK06-06</strain>
    </source>
</reference>
<dbReference type="Pfam" id="PF01844">
    <property type="entry name" value="HNH"/>
    <property type="match status" value="1"/>
</dbReference>
<dbReference type="CDD" id="cd00085">
    <property type="entry name" value="HNHc"/>
    <property type="match status" value="1"/>
</dbReference>
<evidence type="ECO:0000259" key="1">
    <source>
        <dbReference type="SMART" id="SM00507"/>
    </source>
</evidence>
<sequence length="97" mass="10388">MGAAAIRSDPHTVRMEVRARDNAVCAQCGTQCDGKRYANNAEHIDWEADHIVPISEGGGCCGLDNYQTLCVPCHKKESAALAGRQKGRKQSKGVDCG</sequence>
<dbReference type="GO" id="GO:0003676">
    <property type="term" value="F:nucleic acid binding"/>
    <property type="evidence" value="ECO:0007669"/>
    <property type="project" value="InterPro"/>
</dbReference>
<name>X0V5Z8_9ZZZZ</name>